<name>A0ABP1F9M4_9FLAO</name>
<evidence type="ECO:0000259" key="2">
    <source>
        <dbReference type="Pfam" id="PF01841"/>
    </source>
</evidence>
<protein>
    <submittedName>
        <fullName evidence="5">Transglutaminase-like superfamily protein</fullName>
    </submittedName>
</protein>
<feature type="signal peptide" evidence="1">
    <location>
        <begin position="1"/>
        <end position="21"/>
    </location>
</feature>
<evidence type="ECO:0000256" key="1">
    <source>
        <dbReference type="SAM" id="SignalP"/>
    </source>
</evidence>
<dbReference type="EMBL" id="CAXJRC010000022">
    <property type="protein sequence ID" value="CAL2107095.1"/>
    <property type="molecule type" value="Genomic_DNA"/>
</dbReference>
<dbReference type="Gene3D" id="2.60.120.1130">
    <property type="match status" value="1"/>
</dbReference>
<feature type="chain" id="PRO_5046491841" evidence="1">
    <location>
        <begin position="22"/>
        <end position="636"/>
    </location>
</feature>
<dbReference type="InterPro" id="IPR024544">
    <property type="entry name" value="DUF3858"/>
</dbReference>
<evidence type="ECO:0000313" key="6">
    <source>
        <dbReference type="Proteomes" id="UP001497602"/>
    </source>
</evidence>
<dbReference type="InterPro" id="IPR002931">
    <property type="entry name" value="Transglutaminase-like"/>
</dbReference>
<dbReference type="InterPro" id="IPR038765">
    <property type="entry name" value="Papain-like_cys_pep_sf"/>
</dbReference>
<evidence type="ECO:0000313" key="5">
    <source>
        <dbReference type="EMBL" id="CAL2107095.1"/>
    </source>
</evidence>
<dbReference type="InterPro" id="IPR024618">
    <property type="entry name" value="DUF3857"/>
</dbReference>
<keyword evidence="1" id="KW-0732">Signal</keyword>
<dbReference type="Pfam" id="PF12969">
    <property type="entry name" value="DUF3857"/>
    <property type="match status" value="1"/>
</dbReference>
<feature type="domain" description="Transglutaminase-like" evidence="2">
    <location>
        <begin position="278"/>
        <end position="378"/>
    </location>
</feature>
<dbReference type="SUPFAM" id="SSF54001">
    <property type="entry name" value="Cysteine proteinases"/>
    <property type="match status" value="1"/>
</dbReference>
<evidence type="ECO:0000259" key="4">
    <source>
        <dbReference type="Pfam" id="PF12970"/>
    </source>
</evidence>
<accession>A0ABP1F9M4</accession>
<dbReference type="RefSeq" id="WP_348738753.1">
    <property type="nucleotide sequence ID" value="NZ_CAXJRC010000022.1"/>
</dbReference>
<dbReference type="Proteomes" id="UP001497602">
    <property type="component" value="Unassembled WGS sequence"/>
</dbReference>
<comment type="caution">
    <text evidence="5">The sequence shown here is derived from an EMBL/GenBank/DDBJ whole genome shotgun (WGS) entry which is preliminary data.</text>
</comment>
<evidence type="ECO:0000259" key="3">
    <source>
        <dbReference type="Pfam" id="PF12969"/>
    </source>
</evidence>
<dbReference type="Pfam" id="PF01841">
    <property type="entry name" value="Transglut_core"/>
    <property type="match status" value="1"/>
</dbReference>
<dbReference type="Pfam" id="PF12970">
    <property type="entry name" value="DUF3858"/>
    <property type="match status" value="1"/>
</dbReference>
<feature type="domain" description="DUF3858" evidence="4">
    <location>
        <begin position="540"/>
        <end position="621"/>
    </location>
</feature>
<dbReference type="Gene3D" id="3.10.620.30">
    <property type="match status" value="1"/>
</dbReference>
<proteinExistence type="predicted"/>
<gene>
    <name evidence="5" type="ORF">T190115A13A_20375</name>
</gene>
<feature type="domain" description="DUF3857" evidence="3">
    <location>
        <begin position="62"/>
        <end position="208"/>
    </location>
</feature>
<organism evidence="5 6">
    <name type="scientific">Tenacibaculum vairaonense</name>
    <dbReference type="NCBI Taxonomy" id="3137860"/>
    <lineage>
        <taxon>Bacteria</taxon>
        <taxon>Pseudomonadati</taxon>
        <taxon>Bacteroidota</taxon>
        <taxon>Flavobacteriia</taxon>
        <taxon>Flavobacteriales</taxon>
        <taxon>Flavobacteriaceae</taxon>
        <taxon>Tenacibaculum</taxon>
    </lineage>
</organism>
<keyword evidence="6" id="KW-1185">Reference proteome</keyword>
<sequence>MRLIKQTIAIVFSLFSTIILAQEPTDFSATLFSETLKENADAIIRYNKKTIEVLGVDKMIVKQKRVITVLNKLGKKHVNAYLHYNEDTKISKLNAAIYSSTGKRIEKYSKSDFQDVSAVDGGTLYSDSRVKYLEYTPTSYPYTVVLEWEYKNASTAFIPSWFPVESYNVSVEKSIYEIHNPLNISYRKREKNFDGYAIKNTTNETSISYGIANQPAIKYEERTVSFNEFVPNLTIAFDVFALKGVKGTAKNWKEFGKWMYEKLLKGRAVLSPATVAKAKDLIKDINDPKEKVKKIYEFVQSKTRYISVQVDIGGWEPIAANKVDEVSYGDCKGLTNYTKALLDAVGIESHHVIIYAKNKRNIDKNFTSMQGNHMILNVPNNGEDIWLECTSQTTPFGFLGDFTDDRDVLVITPDGGVIKRTPKYNKNNQQNIKATITLNENGSVGASIKRTSYGVQYNDKYHIEGYTEKELNKYYKSYVWDYNNNLELSNIKLSNDKEAIEFTEDLFVNVNSYATVSETSYLFRVNLLNKTTNIPKRYRNRKRPLKIYQSFEDTDTYTIKLPKGFSTDLLPPKKEIKNKFGSYTVTFNKVDENTISYNRKFSLNEGVYPKEDYKPYRKFIKSVARYDNLRIELQKQ</sequence>
<reference evidence="5 6" key="1">
    <citation type="submission" date="2024-05" db="EMBL/GenBank/DDBJ databases">
        <authorList>
            <person name="Duchaud E."/>
        </authorList>
    </citation>
    <scope>NUCLEOTIDE SEQUENCE [LARGE SCALE GENOMIC DNA]</scope>
    <source>
        <strain evidence="5">Ena-SAMPLE-TAB-13-05-2024-13:56:06:370-140305</strain>
    </source>
</reference>